<evidence type="ECO:0000259" key="4">
    <source>
        <dbReference type="PROSITE" id="PS51077"/>
    </source>
</evidence>
<dbReference type="InterPro" id="IPR014757">
    <property type="entry name" value="Tscrpt_reg_IclR_C"/>
</dbReference>
<evidence type="ECO:0000313" key="6">
    <source>
        <dbReference type="EMBL" id="MBW8637868.1"/>
    </source>
</evidence>
<dbReference type="SUPFAM" id="SSF46785">
    <property type="entry name" value="Winged helix' DNA-binding domain"/>
    <property type="match status" value="1"/>
</dbReference>
<dbReference type="PANTHER" id="PTHR30136:SF35">
    <property type="entry name" value="HTH-TYPE TRANSCRIPTIONAL REGULATOR RV1719"/>
    <property type="match status" value="1"/>
</dbReference>
<dbReference type="PROSITE" id="PS51077">
    <property type="entry name" value="HTH_ICLR"/>
    <property type="match status" value="1"/>
</dbReference>
<feature type="domain" description="HTH iclR-type" evidence="4">
    <location>
        <begin position="13"/>
        <end position="75"/>
    </location>
</feature>
<dbReference type="GO" id="GO:0003700">
    <property type="term" value="F:DNA-binding transcription factor activity"/>
    <property type="evidence" value="ECO:0007669"/>
    <property type="project" value="TreeGrafter"/>
</dbReference>
<dbReference type="Pfam" id="PF01614">
    <property type="entry name" value="IclR_C"/>
    <property type="match status" value="1"/>
</dbReference>
<dbReference type="Gene3D" id="1.10.10.10">
    <property type="entry name" value="Winged helix-like DNA-binding domain superfamily/Winged helix DNA-binding domain"/>
    <property type="match status" value="1"/>
</dbReference>
<dbReference type="InterPro" id="IPR036388">
    <property type="entry name" value="WH-like_DNA-bd_sf"/>
</dbReference>
<protein>
    <submittedName>
        <fullName evidence="6">IclR family transcriptional regulator</fullName>
    </submittedName>
</protein>
<evidence type="ECO:0000259" key="5">
    <source>
        <dbReference type="PROSITE" id="PS51078"/>
    </source>
</evidence>
<dbReference type="PANTHER" id="PTHR30136">
    <property type="entry name" value="HELIX-TURN-HELIX TRANSCRIPTIONAL REGULATOR, ICLR FAMILY"/>
    <property type="match status" value="1"/>
</dbReference>
<sequence length="284" mass="30935">METRKKEPNVKLYTPLSRALRIVQLLAREKDGLPLSMIGQVMGLAKSATHRLLTTLQNDGYVMQDPISERYMLTLRFSALGFRYVGTMGLTDAAQPLLDGLAEKSGELVQLAIVDGDGLVWVAWSQGSSSPLRYEPKAGREVILHTTGAGACWLASLSDEDALKIIRRVGFSNPTTPGYGEHAVRDEEELLEKLRLTREQGYGVNFQEGEAGVNAIAVAVRNETMPDAPVVGSLAISGPAARTTEDFLVGLLPELQTTALHLSEIWPMRVQLLEGMHKANPGSK</sequence>
<evidence type="ECO:0000256" key="2">
    <source>
        <dbReference type="ARBA" id="ARBA00023125"/>
    </source>
</evidence>
<keyword evidence="2" id="KW-0238">DNA-binding</keyword>
<dbReference type="SMART" id="SM00346">
    <property type="entry name" value="HTH_ICLR"/>
    <property type="match status" value="1"/>
</dbReference>
<comment type="caution">
    <text evidence="6">The sequence shown here is derived from an EMBL/GenBank/DDBJ whole genome shotgun (WGS) entry which is preliminary data.</text>
</comment>
<dbReference type="EMBL" id="JAICBX010000002">
    <property type="protein sequence ID" value="MBW8637868.1"/>
    <property type="molecule type" value="Genomic_DNA"/>
</dbReference>
<dbReference type="AlphaFoldDB" id="A0AAE3D1S9"/>
<dbReference type="Gene3D" id="3.30.450.40">
    <property type="match status" value="1"/>
</dbReference>
<accession>A0AAE3D1S9</accession>
<reference evidence="6" key="1">
    <citation type="submission" date="2021-08" db="EMBL/GenBank/DDBJ databases">
        <title>Hoeflea bacterium WL0058 sp. nov., isolated from the sediment.</title>
        <authorList>
            <person name="Wang L."/>
            <person name="Zhang D."/>
        </authorList>
    </citation>
    <scope>NUCLEOTIDE SEQUENCE</scope>
    <source>
        <strain evidence="6">WL0058</strain>
    </source>
</reference>
<dbReference type="InterPro" id="IPR036390">
    <property type="entry name" value="WH_DNA-bd_sf"/>
</dbReference>
<dbReference type="InterPro" id="IPR005471">
    <property type="entry name" value="Tscrpt_reg_IclR_N"/>
</dbReference>
<gene>
    <name evidence="6" type="ORF">K1W69_11775</name>
</gene>
<evidence type="ECO:0000313" key="7">
    <source>
        <dbReference type="Proteomes" id="UP001196509"/>
    </source>
</evidence>
<dbReference type="PROSITE" id="PS51078">
    <property type="entry name" value="ICLR_ED"/>
    <property type="match status" value="1"/>
</dbReference>
<name>A0AAE3D1S9_9HYPH</name>
<keyword evidence="7" id="KW-1185">Reference proteome</keyword>
<dbReference type="GO" id="GO:0003677">
    <property type="term" value="F:DNA binding"/>
    <property type="evidence" value="ECO:0007669"/>
    <property type="project" value="UniProtKB-KW"/>
</dbReference>
<dbReference type="FunFam" id="1.10.10.10:FF:000056">
    <property type="entry name" value="IclR family transcriptional regulator"/>
    <property type="match status" value="1"/>
</dbReference>
<organism evidence="6 7">
    <name type="scientific">Flavimaribacter sediminis</name>
    <dbReference type="NCBI Taxonomy" id="2865987"/>
    <lineage>
        <taxon>Bacteria</taxon>
        <taxon>Pseudomonadati</taxon>
        <taxon>Pseudomonadota</taxon>
        <taxon>Alphaproteobacteria</taxon>
        <taxon>Hyphomicrobiales</taxon>
        <taxon>Rhizobiaceae</taxon>
        <taxon>Flavimaribacter</taxon>
    </lineage>
</organism>
<dbReference type="SUPFAM" id="SSF55781">
    <property type="entry name" value="GAF domain-like"/>
    <property type="match status" value="1"/>
</dbReference>
<dbReference type="Pfam" id="PF09339">
    <property type="entry name" value="HTH_IclR"/>
    <property type="match status" value="1"/>
</dbReference>
<feature type="domain" description="IclR-ED" evidence="5">
    <location>
        <begin position="76"/>
        <end position="268"/>
    </location>
</feature>
<dbReference type="InterPro" id="IPR050707">
    <property type="entry name" value="HTH_MetabolicPath_Reg"/>
</dbReference>
<evidence type="ECO:0000256" key="3">
    <source>
        <dbReference type="ARBA" id="ARBA00023163"/>
    </source>
</evidence>
<dbReference type="GO" id="GO:0045892">
    <property type="term" value="P:negative regulation of DNA-templated transcription"/>
    <property type="evidence" value="ECO:0007669"/>
    <property type="project" value="TreeGrafter"/>
</dbReference>
<dbReference type="RefSeq" id="WP_220228541.1">
    <property type="nucleotide sequence ID" value="NZ_JAICBX010000002.1"/>
</dbReference>
<proteinExistence type="predicted"/>
<keyword evidence="3" id="KW-0804">Transcription</keyword>
<dbReference type="Proteomes" id="UP001196509">
    <property type="component" value="Unassembled WGS sequence"/>
</dbReference>
<dbReference type="InterPro" id="IPR029016">
    <property type="entry name" value="GAF-like_dom_sf"/>
</dbReference>
<keyword evidence="1" id="KW-0805">Transcription regulation</keyword>
<evidence type="ECO:0000256" key="1">
    <source>
        <dbReference type="ARBA" id="ARBA00023015"/>
    </source>
</evidence>